<keyword evidence="4" id="KW-1185">Reference proteome</keyword>
<feature type="region of interest" description="Disordered" evidence="1">
    <location>
        <begin position="59"/>
        <end position="85"/>
    </location>
</feature>
<evidence type="ECO:0000256" key="1">
    <source>
        <dbReference type="SAM" id="MobiDB-lite"/>
    </source>
</evidence>
<accession>A0A9P1CE93</accession>
<dbReference type="AlphaFoldDB" id="A0A9P1CE93"/>
<gene>
    <name evidence="2" type="ORF">C1SCF055_LOCUS16587</name>
</gene>
<evidence type="ECO:0000313" key="4">
    <source>
        <dbReference type="Proteomes" id="UP001152797"/>
    </source>
</evidence>
<dbReference type="EMBL" id="CAMXCT030001379">
    <property type="protein sequence ID" value="CAL4776829.1"/>
    <property type="molecule type" value="Genomic_DNA"/>
</dbReference>
<dbReference type="Proteomes" id="UP001152797">
    <property type="component" value="Unassembled WGS sequence"/>
</dbReference>
<reference evidence="3 4" key="2">
    <citation type="submission" date="2024-05" db="EMBL/GenBank/DDBJ databases">
        <authorList>
            <person name="Chen Y."/>
            <person name="Shah S."/>
            <person name="Dougan E. K."/>
            <person name="Thang M."/>
            <person name="Chan C."/>
        </authorList>
    </citation>
    <scope>NUCLEOTIDE SEQUENCE [LARGE SCALE GENOMIC DNA]</scope>
</reference>
<sequence>MNAPNFWTMKELEGPALSWLWMLQLLQRPSGGKKNTGWAREKPRRNGGVFQLKHRRLFSGAVPPEDSGPAPCSDRRTPGHDCPSATEYPLQALRWQPSPDQWVGSTKIQYPAPPKKIAGHLQ</sequence>
<reference evidence="2" key="1">
    <citation type="submission" date="2022-10" db="EMBL/GenBank/DDBJ databases">
        <authorList>
            <person name="Chen Y."/>
            <person name="Dougan E. K."/>
            <person name="Chan C."/>
            <person name="Rhodes N."/>
            <person name="Thang M."/>
        </authorList>
    </citation>
    <scope>NUCLEOTIDE SEQUENCE</scope>
</reference>
<proteinExistence type="predicted"/>
<evidence type="ECO:0000313" key="2">
    <source>
        <dbReference type="EMBL" id="CAI3989517.1"/>
    </source>
</evidence>
<organism evidence="2">
    <name type="scientific">Cladocopium goreaui</name>
    <dbReference type="NCBI Taxonomy" id="2562237"/>
    <lineage>
        <taxon>Eukaryota</taxon>
        <taxon>Sar</taxon>
        <taxon>Alveolata</taxon>
        <taxon>Dinophyceae</taxon>
        <taxon>Suessiales</taxon>
        <taxon>Symbiodiniaceae</taxon>
        <taxon>Cladocopium</taxon>
    </lineage>
</organism>
<dbReference type="EMBL" id="CAMXCT020001379">
    <property type="protein sequence ID" value="CAL1142892.1"/>
    <property type="molecule type" value="Genomic_DNA"/>
</dbReference>
<evidence type="ECO:0000313" key="3">
    <source>
        <dbReference type="EMBL" id="CAL4776829.1"/>
    </source>
</evidence>
<protein>
    <submittedName>
        <fullName evidence="2">Uncharacterized protein</fullName>
    </submittedName>
</protein>
<feature type="region of interest" description="Disordered" evidence="1">
    <location>
        <begin position="103"/>
        <end position="122"/>
    </location>
</feature>
<name>A0A9P1CE93_9DINO</name>
<comment type="caution">
    <text evidence="2">The sequence shown here is derived from an EMBL/GenBank/DDBJ whole genome shotgun (WGS) entry which is preliminary data.</text>
</comment>
<dbReference type="EMBL" id="CAMXCT010001379">
    <property type="protein sequence ID" value="CAI3989517.1"/>
    <property type="molecule type" value="Genomic_DNA"/>
</dbReference>